<dbReference type="CDD" id="cd14852">
    <property type="entry name" value="LD-carboxypeptidase"/>
    <property type="match status" value="1"/>
</dbReference>
<feature type="domain" description="D-alanyl-D-alanine carboxypeptidase-like core" evidence="1">
    <location>
        <begin position="46"/>
        <end position="168"/>
    </location>
</feature>
<proteinExistence type="predicted"/>
<evidence type="ECO:0000259" key="1">
    <source>
        <dbReference type="Pfam" id="PF02557"/>
    </source>
</evidence>
<keyword evidence="2" id="KW-0645">Protease</keyword>
<dbReference type="InterPro" id="IPR009045">
    <property type="entry name" value="Zn_M74/Hedgehog-like"/>
</dbReference>
<dbReference type="PANTHER" id="PTHR34385">
    <property type="entry name" value="D-ALANYL-D-ALANINE CARBOXYPEPTIDASE"/>
    <property type="match status" value="1"/>
</dbReference>
<keyword evidence="2" id="KW-0378">Hydrolase</keyword>
<dbReference type="Gene3D" id="3.30.1380.10">
    <property type="match status" value="1"/>
</dbReference>
<organism evidence="2 3">
    <name type="scientific">OM182 bacterium</name>
    <dbReference type="NCBI Taxonomy" id="2510334"/>
    <lineage>
        <taxon>Bacteria</taxon>
        <taxon>Pseudomonadati</taxon>
        <taxon>Pseudomonadota</taxon>
        <taxon>Gammaproteobacteria</taxon>
        <taxon>OMG group</taxon>
        <taxon>OM182 clade</taxon>
    </lineage>
</organism>
<dbReference type="AlphaFoldDB" id="A0A520S3S2"/>
<dbReference type="GO" id="GO:0004180">
    <property type="term" value="F:carboxypeptidase activity"/>
    <property type="evidence" value="ECO:0007669"/>
    <property type="project" value="UniProtKB-KW"/>
</dbReference>
<evidence type="ECO:0000313" key="3">
    <source>
        <dbReference type="Proteomes" id="UP000316199"/>
    </source>
</evidence>
<dbReference type="InterPro" id="IPR052179">
    <property type="entry name" value="DD-CPase-like"/>
</dbReference>
<gene>
    <name evidence="2" type="ORF">EVA68_02420</name>
</gene>
<protein>
    <submittedName>
        <fullName evidence="2">D-alanyl-D-alanine carboxypeptidase family protein</fullName>
    </submittedName>
</protein>
<dbReference type="Proteomes" id="UP000316199">
    <property type="component" value="Unassembled WGS sequence"/>
</dbReference>
<dbReference type="InterPro" id="IPR058193">
    <property type="entry name" value="VanY/YodJ_core_dom"/>
</dbReference>
<evidence type="ECO:0000313" key="2">
    <source>
        <dbReference type="EMBL" id="RZO77086.1"/>
    </source>
</evidence>
<dbReference type="SUPFAM" id="SSF55166">
    <property type="entry name" value="Hedgehog/DD-peptidase"/>
    <property type="match status" value="1"/>
</dbReference>
<sequence length="173" mass="20006">MNVQLLSKLHALGINECHLRACKLLEYEECKNLVRSENDMFGRVQRMSPTALSCWHKLKRAAAKDSIELLLVSAFRSIDYQCELITRKLKKGEDLSTILKVNAIPGFSEHHTGQALDLNTTECCPLSEEFELTSAFDWLQENASHYKFSMSFPRNNIRGMVYEPWHWTCQIRP</sequence>
<dbReference type="Pfam" id="PF02557">
    <property type="entry name" value="VanY"/>
    <property type="match status" value="1"/>
</dbReference>
<accession>A0A520S3S2</accession>
<reference evidence="2 3" key="1">
    <citation type="submission" date="2019-02" db="EMBL/GenBank/DDBJ databases">
        <title>Prokaryotic population dynamics and viral predation in marine succession experiment using metagenomics: the confinement effect.</title>
        <authorList>
            <person name="Haro-Moreno J.M."/>
            <person name="Rodriguez-Valera F."/>
            <person name="Lopez-Perez M."/>
        </authorList>
    </citation>
    <scope>NUCLEOTIDE SEQUENCE [LARGE SCALE GENOMIC DNA]</scope>
    <source>
        <strain evidence="2">MED-G157</strain>
    </source>
</reference>
<dbReference type="EMBL" id="SHAG01000005">
    <property type="protein sequence ID" value="RZO77086.1"/>
    <property type="molecule type" value="Genomic_DNA"/>
</dbReference>
<dbReference type="InterPro" id="IPR003709">
    <property type="entry name" value="VanY-like_core_dom"/>
</dbReference>
<name>A0A520S3S2_9GAMM</name>
<dbReference type="GO" id="GO:0006508">
    <property type="term" value="P:proteolysis"/>
    <property type="evidence" value="ECO:0007669"/>
    <property type="project" value="InterPro"/>
</dbReference>
<dbReference type="PANTHER" id="PTHR34385:SF1">
    <property type="entry name" value="PEPTIDOGLYCAN L-ALANYL-D-GLUTAMATE ENDOPEPTIDASE CWLK"/>
    <property type="match status" value="1"/>
</dbReference>
<keyword evidence="2" id="KW-0121">Carboxypeptidase</keyword>
<comment type="caution">
    <text evidence="2">The sequence shown here is derived from an EMBL/GenBank/DDBJ whole genome shotgun (WGS) entry which is preliminary data.</text>
</comment>